<gene>
    <name evidence="6" type="ORF">FHS28_002384</name>
</gene>
<accession>A0ABR6GS87</accession>
<dbReference type="SUPFAM" id="SSF53474">
    <property type="entry name" value="alpha/beta-Hydrolases"/>
    <property type="match status" value="1"/>
</dbReference>
<feature type="compositionally biased region" description="Low complexity" evidence="4">
    <location>
        <begin position="537"/>
        <end position="560"/>
    </location>
</feature>
<feature type="domain" description="AB hydrolase-1" evidence="5">
    <location>
        <begin position="110"/>
        <end position="471"/>
    </location>
</feature>
<comment type="similarity">
    <text evidence="1">Belongs to the peptidase S33 family.</text>
</comment>
<dbReference type="PANTHER" id="PTHR43248">
    <property type="entry name" value="2-SUCCINYL-6-HYDROXY-2,4-CYCLOHEXADIENE-1-CARBOXYLATE SYNTHASE"/>
    <property type="match status" value="1"/>
</dbReference>
<dbReference type="Proteomes" id="UP000574369">
    <property type="component" value="Unassembled WGS sequence"/>
</dbReference>
<evidence type="ECO:0000313" key="7">
    <source>
        <dbReference type="Proteomes" id="UP000574369"/>
    </source>
</evidence>
<dbReference type="InterPro" id="IPR000073">
    <property type="entry name" value="AB_hydrolase_1"/>
</dbReference>
<name>A0ABR6GS87_9BURK</name>
<keyword evidence="3" id="KW-0378">Hydrolase</keyword>
<dbReference type="PANTHER" id="PTHR43248:SF29">
    <property type="entry name" value="TRIPEPTIDYL AMINOPEPTIDASE"/>
    <property type="match status" value="1"/>
</dbReference>
<dbReference type="Pfam" id="PF00561">
    <property type="entry name" value="Abhydrolase_1"/>
    <property type="match status" value="1"/>
</dbReference>
<dbReference type="EMBL" id="JACHXO010000003">
    <property type="protein sequence ID" value="MBB3194988.1"/>
    <property type="molecule type" value="Genomic_DNA"/>
</dbReference>
<evidence type="ECO:0000256" key="1">
    <source>
        <dbReference type="ARBA" id="ARBA00010088"/>
    </source>
</evidence>
<reference evidence="6 7" key="1">
    <citation type="submission" date="2020-08" db="EMBL/GenBank/DDBJ databases">
        <title>Genomic Encyclopedia of Type Strains, Phase III (KMG-III): the genomes of soil and plant-associated and newly described type strains.</title>
        <authorList>
            <person name="Whitman W."/>
        </authorList>
    </citation>
    <scope>NUCLEOTIDE SEQUENCE [LARGE SCALE GENOMIC DNA]</scope>
    <source>
        <strain evidence="6 7">CECT 7247</strain>
    </source>
</reference>
<evidence type="ECO:0000256" key="3">
    <source>
        <dbReference type="ARBA" id="ARBA00022801"/>
    </source>
</evidence>
<dbReference type="InterPro" id="IPR051601">
    <property type="entry name" value="Serine_prot/Carboxylest_S33"/>
</dbReference>
<evidence type="ECO:0000256" key="4">
    <source>
        <dbReference type="SAM" id="MobiDB-lite"/>
    </source>
</evidence>
<feature type="region of interest" description="Disordered" evidence="4">
    <location>
        <begin position="1"/>
        <end position="20"/>
    </location>
</feature>
<sequence>MVSVQWTRSDADPVPARPTPRLRAAPRARIPALAAAIVLAGLPAWAAAQASSPAPADGSELRPCRIEGVSTEVQCGRISRPLDPAQPQGRRIDVHFVVVPALARNKQPDPVVLLAGGPGQSAISLAGMVMPRLSRLNYRRDLVFIDQRGTGRSAPLDCRDDTPQTLKEALEPGRRERLLDECRQRLQTLPYGDLRQFTTVIAMQDFDAVRQALAVPSWNLLGASYGTRAALDYQRQFPQHVRRSILDGVAPPDMVLPVSFSQDSQAALDAVFSHCESDAACRTRYPNLRADWQALLRSLPRTVTLQHPVTLRSEEVTMTRETLMSAVRPPLYSPTLASALPEALHEASQGRFNALGALTGIMSGGGAARLYTGMHFSVICAEDAPRLAASTDAPGGDFGTLDRDQYARVCKAWPRGEVPAAFYTLPPAQHPVLLLSGGADPATPPRHGARVAQALGAQARHVVVPQAGHGVALSLSCMQDVLFRFIDAKEDADALKVDATCAERIPRPTVFLPPTPETVEAAASAARAADRARDARSAAPASSFVPSSTAVVPSSRETAR</sequence>
<evidence type="ECO:0000313" key="6">
    <source>
        <dbReference type="EMBL" id="MBB3194988.1"/>
    </source>
</evidence>
<organism evidence="6 7">
    <name type="scientific">Roseateles terrae</name>
    <dbReference type="NCBI Taxonomy" id="431060"/>
    <lineage>
        <taxon>Bacteria</taxon>
        <taxon>Pseudomonadati</taxon>
        <taxon>Pseudomonadota</taxon>
        <taxon>Betaproteobacteria</taxon>
        <taxon>Burkholderiales</taxon>
        <taxon>Sphaerotilaceae</taxon>
        <taxon>Roseateles</taxon>
    </lineage>
</organism>
<evidence type="ECO:0000259" key="5">
    <source>
        <dbReference type="Pfam" id="PF00561"/>
    </source>
</evidence>
<dbReference type="RefSeq" id="WP_088452422.1">
    <property type="nucleotide sequence ID" value="NZ_JACHXO010000003.1"/>
</dbReference>
<evidence type="ECO:0000256" key="2">
    <source>
        <dbReference type="ARBA" id="ARBA00022729"/>
    </source>
</evidence>
<dbReference type="Gene3D" id="3.40.50.1820">
    <property type="entry name" value="alpha/beta hydrolase"/>
    <property type="match status" value="1"/>
</dbReference>
<protein>
    <submittedName>
        <fullName evidence="6">Pimeloyl-ACP methyl ester carboxylesterase</fullName>
    </submittedName>
</protein>
<dbReference type="InterPro" id="IPR002410">
    <property type="entry name" value="Peptidase_S33"/>
</dbReference>
<dbReference type="PRINTS" id="PR00793">
    <property type="entry name" value="PROAMNOPTASE"/>
</dbReference>
<dbReference type="InterPro" id="IPR029058">
    <property type="entry name" value="AB_hydrolase_fold"/>
</dbReference>
<proteinExistence type="inferred from homology"/>
<keyword evidence="7" id="KW-1185">Reference proteome</keyword>
<feature type="region of interest" description="Disordered" evidence="4">
    <location>
        <begin position="521"/>
        <end position="560"/>
    </location>
</feature>
<keyword evidence="2" id="KW-0732">Signal</keyword>
<comment type="caution">
    <text evidence="6">The sequence shown here is derived from an EMBL/GenBank/DDBJ whole genome shotgun (WGS) entry which is preliminary data.</text>
</comment>